<dbReference type="EMBL" id="JBHUIO010000005">
    <property type="protein sequence ID" value="MFD2170372.1"/>
    <property type="molecule type" value="Genomic_DNA"/>
</dbReference>
<keyword evidence="4 8" id="KW-0732">Signal</keyword>
<keyword evidence="6" id="KW-0564">Palmitate</keyword>
<keyword evidence="12" id="KW-1185">Reference proteome</keyword>
<dbReference type="PANTHER" id="PTHR35789">
    <property type="entry name" value="SPORE GERMINATION PROTEIN B3"/>
    <property type="match status" value="1"/>
</dbReference>
<name>A0ABW4ZWJ8_9BACL</name>
<evidence type="ECO:0000256" key="5">
    <source>
        <dbReference type="ARBA" id="ARBA00023136"/>
    </source>
</evidence>
<evidence type="ECO:0000256" key="3">
    <source>
        <dbReference type="ARBA" id="ARBA00022544"/>
    </source>
</evidence>
<feature type="signal peptide" evidence="8">
    <location>
        <begin position="1"/>
        <end position="19"/>
    </location>
</feature>
<dbReference type="PANTHER" id="PTHR35789:SF1">
    <property type="entry name" value="SPORE GERMINATION PROTEIN B3"/>
    <property type="match status" value="1"/>
</dbReference>
<evidence type="ECO:0000256" key="8">
    <source>
        <dbReference type="SAM" id="SignalP"/>
    </source>
</evidence>
<dbReference type="InterPro" id="IPR008844">
    <property type="entry name" value="Spore_GerAC-like"/>
</dbReference>
<comment type="subcellular location">
    <subcellularLocation>
        <location evidence="1">Membrane</location>
        <topology evidence="1">Lipid-anchor</topology>
    </subcellularLocation>
</comment>
<dbReference type="Gene3D" id="3.30.300.210">
    <property type="entry name" value="Nutrient germinant receptor protein C, domain 3"/>
    <property type="match status" value="1"/>
</dbReference>
<evidence type="ECO:0000256" key="4">
    <source>
        <dbReference type="ARBA" id="ARBA00022729"/>
    </source>
</evidence>
<dbReference type="Pfam" id="PF25198">
    <property type="entry name" value="Spore_GerAC_N"/>
    <property type="match status" value="1"/>
</dbReference>
<dbReference type="NCBIfam" id="TIGR02887">
    <property type="entry name" value="spore_ger_x_C"/>
    <property type="match status" value="1"/>
</dbReference>
<feature type="domain" description="Spore germination protein N-terminal" evidence="10">
    <location>
        <begin position="24"/>
        <end position="200"/>
    </location>
</feature>
<dbReference type="RefSeq" id="WP_386046265.1">
    <property type="nucleotide sequence ID" value="NZ_JBHUIO010000005.1"/>
</dbReference>
<reference evidence="12" key="1">
    <citation type="journal article" date="2019" name="Int. J. Syst. Evol. Microbiol.">
        <title>The Global Catalogue of Microorganisms (GCM) 10K type strain sequencing project: providing services to taxonomists for standard genome sequencing and annotation.</title>
        <authorList>
            <consortium name="The Broad Institute Genomics Platform"/>
            <consortium name="The Broad Institute Genome Sequencing Center for Infectious Disease"/>
            <person name="Wu L."/>
            <person name="Ma J."/>
        </authorList>
    </citation>
    <scope>NUCLEOTIDE SEQUENCE [LARGE SCALE GENOMIC DNA]</scope>
    <source>
        <strain evidence="12">CGMCC 1.13574</strain>
    </source>
</reference>
<dbReference type="InterPro" id="IPR057336">
    <property type="entry name" value="GerAC_N"/>
</dbReference>
<evidence type="ECO:0000256" key="1">
    <source>
        <dbReference type="ARBA" id="ARBA00004635"/>
    </source>
</evidence>
<evidence type="ECO:0000256" key="7">
    <source>
        <dbReference type="ARBA" id="ARBA00023288"/>
    </source>
</evidence>
<evidence type="ECO:0000313" key="11">
    <source>
        <dbReference type="EMBL" id="MFD2170372.1"/>
    </source>
</evidence>
<comment type="caution">
    <text evidence="11">The sequence shown here is derived from an EMBL/GenBank/DDBJ whole genome shotgun (WGS) entry which is preliminary data.</text>
</comment>
<dbReference type="Proteomes" id="UP001597343">
    <property type="component" value="Unassembled WGS sequence"/>
</dbReference>
<evidence type="ECO:0000256" key="2">
    <source>
        <dbReference type="ARBA" id="ARBA00007886"/>
    </source>
</evidence>
<gene>
    <name evidence="11" type="ORF">ACFSOY_10205</name>
</gene>
<sequence>MIGKRLLCCLLVLTLSVFSVGCWDTKEIEQMVYVNAIGIDFKDGQYSIYAQAISFSNLAKKEAGGQQSPDQIWVGRGYGRTIDRATDNLYPSSQTQVSWGHMKAVILSDSALRRGAYHEMLDAFARFGEIRSELYVFATKEPLVDLLTAHPILNLSSLFTQMVNPESNYQQFSIISPVSMREFNAYLREPSRTLVCPYLSVTKKRWSVNKKYFSVMQISGAALLKEGKYKGDLIGDEMRGLHWTQKKVGRAVLYVYEQDHPIATINFEHPKSKIKVHIEGGVPRFSIEIKATGAINELMQPRSQQNLTKQSEQLIADHVRKTYQTALKKGADVLQLEAALYQKEPQLWRTLNKKGSILDEQSLQSIDVKVNLASSGALKLLK</sequence>
<dbReference type="PROSITE" id="PS51257">
    <property type="entry name" value="PROKAR_LIPOPROTEIN"/>
    <property type="match status" value="1"/>
</dbReference>
<proteinExistence type="inferred from homology"/>
<feature type="chain" id="PRO_5046479996" evidence="8">
    <location>
        <begin position="20"/>
        <end position="382"/>
    </location>
</feature>
<feature type="domain" description="Spore germination GerAC-like C-terminal" evidence="9">
    <location>
        <begin position="219"/>
        <end position="371"/>
    </location>
</feature>
<accession>A0ABW4ZWJ8</accession>
<dbReference type="Pfam" id="PF05504">
    <property type="entry name" value="Spore_GerAC"/>
    <property type="match status" value="1"/>
</dbReference>
<organism evidence="11 12">
    <name type="scientific">Tumebacillus lipolyticus</name>
    <dbReference type="NCBI Taxonomy" id="1280370"/>
    <lineage>
        <taxon>Bacteria</taxon>
        <taxon>Bacillati</taxon>
        <taxon>Bacillota</taxon>
        <taxon>Bacilli</taxon>
        <taxon>Bacillales</taxon>
        <taxon>Alicyclobacillaceae</taxon>
        <taxon>Tumebacillus</taxon>
    </lineage>
</organism>
<dbReference type="InterPro" id="IPR038501">
    <property type="entry name" value="Spore_GerAC_C_sf"/>
</dbReference>
<evidence type="ECO:0000259" key="9">
    <source>
        <dbReference type="Pfam" id="PF05504"/>
    </source>
</evidence>
<keyword evidence="3" id="KW-0309">Germination</keyword>
<comment type="similarity">
    <text evidence="2">Belongs to the GerABKC lipoprotein family.</text>
</comment>
<evidence type="ECO:0000259" key="10">
    <source>
        <dbReference type="Pfam" id="PF25198"/>
    </source>
</evidence>
<keyword evidence="7" id="KW-0449">Lipoprotein</keyword>
<evidence type="ECO:0000256" key="6">
    <source>
        <dbReference type="ARBA" id="ARBA00023139"/>
    </source>
</evidence>
<keyword evidence="5" id="KW-0472">Membrane</keyword>
<evidence type="ECO:0000313" key="12">
    <source>
        <dbReference type="Proteomes" id="UP001597343"/>
    </source>
</evidence>
<dbReference type="InterPro" id="IPR046953">
    <property type="entry name" value="Spore_GerAC-like_C"/>
</dbReference>
<protein>
    <submittedName>
        <fullName evidence="11">Ger(X)C family spore germination protein</fullName>
    </submittedName>
</protein>